<protein>
    <submittedName>
        <fullName evidence="2">Uncharacterized protein</fullName>
    </submittedName>
</protein>
<dbReference type="RefSeq" id="WP_006166925.1">
    <property type="nucleotide sequence ID" value="NZ_AOIN01000046.1"/>
</dbReference>
<feature type="region of interest" description="Disordered" evidence="1">
    <location>
        <begin position="41"/>
        <end position="139"/>
    </location>
</feature>
<feature type="compositionally biased region" description="Acidic residues" evidence="1">
    <location>
        <begin position="125"/>
        <end position="139"/>
    </location>
</feature>
<accession>M0ASZ6</accession>
<feature type="compositionally biased region" description="Acidic residues" evidence="1">
    <location>
        <begin position="60"/>
        <end position="97"/>
    </location>
</feature>
<dbReference type="Proteomes" id="UP000011693">
    <property type="component" value="Unassembled WGS sequence"/>
</dbReference>
<dbReference type="PATRIC" id="fig|1227492.4.peg.1493"/>
<dbReference type="EMBL" id="AOIN01000046">
    <property type="protein sequence ID" value="ELZ01058.1"/>
    <property type="molecule type" value="Genomic_DNA"/>
</dbReference>
<proteinExistence type="predicted"/>
<name>M0ASZ6_9EURY</name>
<gene>
    <name evidence="2" type="ORF">C482_07656</name>
</gene>
<dbReference type="OrthoDB" id="204979at2157"/>
<reference evidence="2 3" key="1">
    <citation type="journal article" date="2014" name="PLoS Genet.">
        <title>Phylogenetically driven sequencing of extremely halophilic archaea reveals strategies for static and dynamic osmo-response.</title>
        <authorList>
            <person name="Becker E.A."/>
            <person name="Seitzer P.M."/>
            <person name="Tritt A."/>
            <person name="Larsen D."/>
            <person name="Krusor M."/>
            <person name="Yao A.I."/>
            <person name="Wu D."/>
            <person name="Madern D."/>
            <person name="Eisen J.A."/>
            <person name="Darling A.E."/>
            <person name="Facciotti M.T."/>
        </authorList>
    </citation>
    <scope>NUCLEOTIDE SEQUENCE [LARGE SCALE GENOMIC DNA]</scope>
    <source>
        <strain evidence="2 3">JCM 10990</strain>
    </source>
</reference>
<comment type="caution">
    <text evidence="2">The sequence shown here is derived from an EMBL/GenBank/DDBJ whole genome shotgun (WGS) entry which is preliminary data.</text>
</comment>
<sequence>MSLFERLGEKVEEFKQEAETARDDTAPYLCRDCGERFHQAQKTCPACGSDQLAVRKDVAASEEDSASETESESEAELDPDPDSDSDSDSEGDSDLEPASDSNSDSNPADTALEESDDPAALITEAESEEAEQTDDGAQQ</sequence>
<keyword evidence="3" id="KW-1185">Reference proteome</keyword>
<evidence type="ECO:0000256" key="1">
    <source>
        <dbReference type="SAM" id="MobiDB-lite"/>
    </source>
</evidence>
<evidence type="ECO:0000313" key="3">
    <source>
        <dbReference type="Proteomes" id="UP000011693"/>
    </source>
</evidence>
<dbReference type="AlphaFoldDB" id="M0ASZ6"/>
<feature type="compositionally biased region" description="Low complexity" evidence="1">
    <location>
        <begin position="98"/>
        <end position="109"/>
    </location>
</feature>
<organism evidence="2 3">
    <name type="scientific">Natrialba chahannaoensis JCM 10990</name>
    <dbReference type="NCBI Taxonomy" id="1227492"/>
    <lineage>
        <taxon>Archaea</taxon>
        <taxon>Methanobacteriati</taxon>
        <taxon>Methanobacteriota</taxon>
        <taxon>Stenosarchaea group</taxon>
        <taxon>Halobacteria</taxon>
        <taxon>Halobacteriales</taxon>
        <taxon>Natrialbaceae</taxon>
        <taxon>Natrialba</taxon>
    </lineage>
</organism>
<evidence type="ECO:0000313" key="2">
    <source>
        <dbReference type="EMBL" id="ELZ01058.1"/>
    </source>
</evidence>